<dbReference type="Proteomes" id="UP000276834">
    <property type="component" value="Unassembled WGS sequence"/>
</dbReference>
<feature type="region of interest" description="Disordered" evidence="1">
    <location>
        <begin position="373"/>
        <end position="401"/>
    </location>
</feature>
<dbReference type="EMBL" id="QUSF01001422">
    <property type="protein sequence ID" value="RLV64042.1"/>
    <property type="molecule type" value="Genomic_DNA"/>
</dbReference>
<feature type="region of interest" description="Disordered" evidence="1">
    <location>
        <begin position="1"/>
        <end position="21"/>
    </location>
</feature>
<feature type="non-terminal residue" evidence="2">
    <location>
        <position position="545"/>
    </location>
</feature>
<sequence>WRRATGRRAASRGGPGKARRGIPRRAQVNKINAPFCVQTGRRGCRGVDGRREGGRTWLDIRRRHPDHPLPVVSAGLLRRLNSCKQPKRANITQKSMSAPLLFWPDPTSCNVAELIPSPVGEGEEAAQVCGSREGRAGLGSGAAPCSRGTAPGRVSALLPLPPPSQALGASSASQAGMEPGGLGVTELCSSRRETNPALGGHRGRRLFSCSGQSVQIFGGRACFGFWGRRGCPAALGVLRGPSGAGSRVLGSGLWLCHAAPGGERVAPHLPASRNQPLIPEREFPARVLPRCFRTAAAGRLGAQGRGESPAFQTLPSASSQSIPERAASAGIACPPGIVPPEKRPPEPPGPPPPPPVPEGDLSAAAQELNPALLSQPDAEPPDYGRSHPARTYSADGSEGGFAAEELDPAQTLLEPSAQALGKSRTFSGSVSHLGESSGYQGAGSAQFPGDQDLRFARAPVGVRSLGQSFSKSEGSTNNAPVHPEAKMQSYGELGPGTAACSGAGTGAGFLREDIPRAWPSASAGRPGPGGSLLRFPGSPPLPLLL</sequence>
<proteinExistence type="predicted"/>
<feature type="region of interest" description="Disordered" evidence="1">
    <location>
        <begin position="517"/>
        <end position="545"/>
    </location>
</feature>
<feature type="compositionally biased region" description="Basic residues" evidence="1">
    <location>
        <begin position="1"/>
        <end position="10"/>
    </location>
</feature>
<dbReference type="AlphaFoldDB" id="A0A3L8QAT6"/>
<evidence type="ECO:0000256" key="1">
    <source>
        <dbReference type="SAM" id="MobiDB-lite"/>
    </source>
</evidence>
<feature type="non-terminal residue" evidence="2">
    <location>
        <position position="1"/>
    </location>
</feature>
<gene>
    <name evidence="2" type="ORF">DV515_00017652</name>
</gene>
<feature type="compositionally biased region" description="Pro residues" evidence="1">
    <location>
        <begin position="346"/>
        <end position="357"/>
    </location>
</feature>
<feature type="compositionally biased region" description="Low complexity" evidence="1">
    <location>
        <begin position="519"/>
        <end position="536"/>
    </location>
</feature>
<protein>
    <submittedName>
        <fullName evidence="2">Uncharacterized protein</fullName>
    </submittedName>
</protein>
<reference evidence="2 3" key="1">
    <citation type="journal article" date="2018" name="Proc. R. Soc. B">
        <title>A non-coding region near Follistatin controls head colour polymorphism in the Gouldian finch.</title>
        <authorList>
            <person name="Toomey M.B."/>
            <person name="Marques C.I."/>
            <person name="Andrade P."/>
            <person name="Araujo P.M."/>
            <person name="Sabatino S."/>
            <person name="Gazda M.A."/>
            <person name="Afonso S."/>
            <person name="Lopes R.J."/>
            <person name="Corbo J.C."/>
            <person name="Carneiro M."/>
        </authorList>
    </citation>
    <scope>NUCLEOTIDE SEQUENCE [LARGE SCALE GENOMIC DNA]</scope>
    <source>
        <strain evidence="2">Red01</strain>
        <tissue evidence="2">Muscle</tissue>
    </source>
</reference>
<comment type="caution">
    <text evidence="2">The sequence shown here is derived from an EMBL/GenBank/DDBJ whole genome shotgun (WGS) entry which is preliminary data.</text>
</comment>
<evidence type="ECO:0000313" key="3">
    <source>
        <dbReference type="Proteomes" id="UP000276834"/>
    </source>
</evidence>
<accession>A0A3L8QAT6</accession>
<dbReference type="OrthoDB" id="28397at2759"/>
<keyword evidence="3" id="KW-1185">Reference proteome</keyword>
<feature type="compositionally biased region" description="Polar residues" evidence="1">
    <location>
        <begin position="310"/>
        <end position="322"/>
    </location>
</feature>
<name>A0A3L8QAT6_CHLGU</name>
<evidence type="ECO:0000313" key="2">
    <source>
        <dbReference type="EMBL" id="RLV64042.1"/>
    </source>
</evidence>
<feature type="region of interest" description="Disordered" evidence="1">
    <location>
        <begin position="299"/>
        <end position="361"/>
    </location>
</feature>
<organism evidence="2 3">
    <name type="scientific">Chloebia gouldiae</name>
    <name type="common">Gouldian finch</name>
    <name type="synonym">Erythrura gouldiae</name>
    <dbReference type="NCBI Taxonomy" id="44316"/>
    <lineage>
        <taxon>Eukaryota</taxon>
        <taxon>Metazoa</taxon>
        <taxon>Chordata</taxon>
        <taxon>Craniata</taxon>
        <taxon>Vertebrata</taxon>
        <taxon>Euteleostomi</taxon>
        <taxon>Archelosauria</taxon>
        <taxon>Archosauria</taxon>
        <taxon>Dinosauria</taxon>
        <taxon>Saurischia</taxon>
        <taxon>Theropoda</taxon>
        <taxon>Coelurosauria</taxon>
        <taxon>Aves</taxon>
        <taxon>Neognathae</taxon>
        <taxon>Neoaves</taxon>
        <taxon>Telluraves</taxon>
        <taxon>Australaves</taxon>
        <taxon>Passeriformes</taxon>
        <taxon>Passeroidea</taxon>
        <taxon>Passeridae</taxon>
        <taxon>Chloebia</taxon>
    </lineage>
</organism>